<dbReference type="InterPro" id="IPR008936">
    <property type="entry name" value="Rho_GTPase_activation_prot"/>
</dbReference>
<dbReference type="EMBL" id="ML143387">
    <property type="protein sequence ID" value="TBU34898.1"/>
    <property type="molecule type" value="Genomic_DNA"/>
</dbReference>
<dbReference type="AlphaFoldDB" id="A0A4Q9N4M7"/>
<dbReference type="InterPro" id="IPR027267">
    <property type="entry name" value="AH/BAR_dom_sf"/>
</dbReference>
<reference evidence="6" key="1">
    <citation type="submission" date="2019-01" db="EMBL/GenBank/DDBJ databases">
        <title>Draft genome sequences of three monokaryotic isolates of the white-rot basidiomycete fungus Dichomitus squalens.</title>
        <authorList>
            <consortium name="DOE Joint Genome Institute"/>
            <person name="Lopez S.C."/>
            <person name="Andreopoulos B."/>
            <person name="Pangilinan J."/>
            <person name="Lipzen A."/>
            <person name="Riley R."/>
            <person name="Ahrendt S."/>
            <person name="Ng V."/>
            <person name="Barry K."/>
            <person name="Daum C."/>
            <person name="Grigoriev I.V."/>
            <person name="Hilden K.S."/>
            <person name="Makela M.R."/>
            <person name="de Vries R.P."/>
        </authorList>
    </citation>
    <scope>NUCLEOTIDE SEQUENCE [LARGE SCALE GENOMIC DNA]</scope>
    <source>
        <strain evidence="6">OM18370.1</strain>
    </source>
</reference>
<dbReference type="SUPFAM" id="SSF103657">
    <property type="entry name" value="BAR/IMD domain-like"/>
    <property type="match status" value="1"/>
</dbReference>
<dbReference type="PANTHER" id="PTHR23176:SF134">
    <property type="entry name" value="RHO-TYPE GTPASE-ACTIVATING PROTEIN"/>
    <property type="match status" value="1"/>
</dbReference>
<dbReference type="Pfam" id="PF00611">
    <property type="entry name" value="FCH"/>
    <property type="match status" value="1"/>
</dbReference>
<feature type="compositionally biased region" description="Low complexity" evidence="3">
    <location>
        <begin position="816"/>
        <end position="844"/>
    </location>
</feature>
<dbReference type="GO" id="GO:0007165">
    <property type="term" value="P:signal transduction"/>
    <property type="evidence" value="ECO:0007669"/>
    <property type="project" value="InterPro"/>
</dbReference>
<dbReference type="InterPro" id="IPR031160">
    <property type="entry name" value="F_BAR_dom"/>
</dbReference>
<dbReference type="OrthoDB" id="79452at2759"/>
<sequence length="856" mass="93844">MSSTAEAAAAARVVSGDAAQSATALFDTHLRLLNESYLAFFIERKRIEEQYIASLMKLHLKSKSLDAFRDDRVEHSTTRAAWIEIVDNVEREAGAHRALADSVYVDVIEPLNNFKEEQERIRKRIREDVKDAITAHSEYAENTLPRLKRNYIKKCQEAEEYRSATVVSPTSPQDPNVLPPLSKPPPPQNPNGIRPVVTGPQPLRPLERRASQNVHRNRSPSASTSTALHDLAHQGKRQLNQLMTFLDKGGNVRDGGRSDNALRLVRAKREAEEADKEYRKGVHWLETLRIRRVKILESGFKSLESFVRESSETMRKVLEVYTDSLTAAAAIQGQLCEHGRQMVEQIVPQQDSAAIAASIRGMLSLLTPKPTYYYNFNVGECKDLIFGVTLVDYATARGLPEGDIPKIVRICIEDIDRRGLEAEGIYRVSGRHAAVQELQHKIERNEAAFAFNPTTDDVYSVASFLKMYLRELPEPVFKFPLQDRIQHTEGIDEHAANNFSLLRSKIRRLPAIHQATLRALVEHLARVAANSDKNKMDPKNLAIVFGSVIFGEDEMPKGGDILGMQSWKDTLMEDLIVNAHILFQQSGSSSPPLPSAPLNEPAAPVAYGSQHTKVLSSMPPPPVPASPRKGHKKSASTSTVRSSLDVPRPHVPQDFTPQLPPRPANSIHPSLRAGPHAGSPARQIPSARTGQFFDDDMLITPQTSISSREHGSSTSLPPQLPPRPEELSPFFGPTGSSWTLAASAETDASTNVDPVREPSSKRSSRQIPSGEAPRPTPSPIPVPQVQLSDDPPADVFSPPPPSSLRSASHESGIEMSSTAAAAAFASATPSPTSSSHSSAHSSPSKRSAGHSRKGSA</sequence>
<dbReference type="InterPro" id="IPR001060">
    <property type="entry name" value="FCH_dom"/>
</dbReference>
<organism evidence="6">
    <name type="scientific">Dichomitus squalens</name>
    <dbReference type="NCBI Taxonomy" id="114155"/>
    <lineage>
        <taxon>Eukaryota</taxon>
        <taxon>Fungi</taxon>
        <taxon>Dikarya</taxon>
        <taxon>Basidiomycota</taxon>
        <taxon>Agaricomycotina</taxon>
        <taxon>Agaricomycetes</taxon>
        <taxon>Polyporales</taxon>
        <taxon>Polyporaceae</taxon>
        <taxon>Dichomitus</taxon>
    </lineage>
</organism>
<feature type="region of interest" description="Disordered" evidence="3">
    <location>
        <begin position="162"/>
        <end position="203"/>
    </location>
</feature>
<gene>
    <name evidence="6" type="ORF">BD311DRAFT_708774</name>
</gene>
<feature type="compositionally biased region" description="Polar residues" evidence="3">
    <location>
        <begin position="165"/>
        <end position="174"/>
    </location>
</feature>
<dbReference type="Gene3D" id="1.10.555.10">
    <property type="entry name" value="Rho GTPase activation protein"/>
    <property type="match status" value="1"/>
</dbReference>
<dbReference type="SUPFAM" id="SSF48350">
    <property type="entry name" value="GTPase activation domain, GAP"/>
    <property type="match status" value="1"/>
</dbReference>
<keyword evidence="2" id="KW-0175">Coiled coil</keyword>
<dbReference type="PROSITE" id="PS50238">
    <property type="entry name" value="RHOGAP"/>
    <property type="match status" value="1"/>
</dbReference>
<feature type="compositionally biased region" description="Polar residues" evidence="3">
    <location>
        <begin position="734"/>
        <end position="752"/>
    </location>
</feature>
<dbReference type="GO" id="GO:0005096">
    <property type="term" value="F:GTPase activator activity"/>
    <property type="evidence" value="ECO:0007669"/>
    <property type="project" value="UniProtKB-KW"/>
</dbReference>
<feature type="compositionally biased region" description="Basic residues" evidence="3">
    <location>
        <begin position="847"/>
        <end position="856"/>
    </location>
</feature>
<proteinExistence type="predicted"/>
<name>A0A4Q9N4M7_9APHY</name>
<dbReference type="InterPro" id="IPR050729">
    <property type="entry name" value="Rho-GAP"/>
</dbReference>
<dbReference type="GO" id="GO:0005737">
    <property type="term" value="C:cytoplasm"/>
    <property type="evidence" value="ECO:0007669"/>
    <property type="project" value="TreeGrafter"/>
</dbReference>
<dbReference type="Gene3D" id="1.20.1270.60">
    <property type="entry name" value="Arfaptin homology (AH) domain/BAR domain"/>
    <property type="match status" value="1"/>
</dbReference>
<feature type="compositionally biased region" description="Pro residues" evidence="3">
    <location>
        <begin position="177"/>
        <end position="189"/>
    </location>
</feature>
<dbReference type="Proteomes" id="UP000292957">
    <property type="component" value="Unassembled WGS sequence"/>
</dbReference>
<dbReference type="InterPro" id="IPR000198">
    <property type="entry name" value="RhoGAP_dom"/>
</dbReference>
<evidence type="ECO:0000259" key="5">
    <source>
        <dbReference type="PROSITE" id="PS51741"/>
    </source>
</evidence>
<evidence type="ECO:0000259" key="4">
    <source>
        <dbReference type="PROSITE" id="PS50238"/>
    </source>
</evidence>
<keyword evidence="1" id="KW-0343">GTPase activation</keyword>
<dbReference type="PANTHER" id="PTHR23176">
    <property type="entry name" value="RHO/RAC/CDC GTPASE-ACTIVATING PROTEIN"/>
    <property type="match status" value="1"/>
</dbReference>
<protein>
    <submittedName>
        <fullName evidence="6">RhoGAP-domain-containing protein</fullName>
    </submittedName>
</protein>
<evidence type="ECO:0000313" key="6">
    <source>
        <dbReference type="EMBL" id="TBU34898.1"/>
    </source>
</evidence>
<evidence type="ECO:0000256" key="1">
    <source>
        <dbReference type="ARBA" id="ARBA00022468"/>
    </source>
</evidence>
<evidence type="ECO:0000256" key="3">
    <source>
        <dbReference type="SAM" id="MobiDB-lite"/>
    </source>
</evidence>
<dbReference type="SMART" id="SM00324">
    <property type="entry name" value="RhoGAP"/>
    <property type="match status" value="1"/>
</dbReference>
<dbReference type="Pfam" id="PF00620">
    <property type="entry name" value="RhoGAP"/>
    <property type="match status" value="1"/>
</dbReference>
<feature type="region of interest" description="Disordered" evidence="3">
    <location>
        <begin position="608"/>
        <end position="856"/>
    </location>
</feature>
<feature type="domain" description="F-BAR" evidence="5">
    <location>
        <begin position="1"/>
        <end position="351"/>
    </location>
</feature>
<dbReference type="PROSITE" id="PS51741">
    <property type="entry name" value="F_BAR"/>
    <property type="match status" value="1"/>
</dbReference>
<feature type="domain" description="Rho-GAP" evidence="4">
    <location>
        <begin position="388"/>
        <end position="583"/>
    </location>
</feature>
<accession>A0A4Q9N4M7</accession>
<evidence type="ECO:0000256" key="2">
    <source>
        <dbReference type="PROSITE-ProRule" id="PRU01077"/>
    </source>
</evidence>